<feature type="compositionally biased region" description="Basic and acidic residues" evidence="1">
    <location>
        <begin position="107"/>
        <end position="122"/>
    </location>
</feature>
<reference evidence="2" key="1">
    <citation type="journal article" date="2022" name="Plant J.">
        <title>Strategies of tolerance reflected in two North American maple genomes.</title>
        <authorList>
            <person name="McEvoy S.L."/>
            <person name="Sezen U.U."/>
            <person name="Trouern-Trend A."/>
            <person name="McMahon S.M."/>
            <person name="Schaberg P.G."/>
            <person name="Yang J."/>
            <person name="Wegrzyn J.L."/>
            <person name="Swenson N.G."/>
        </authorList>
    </citation>
    <scope>NUCLEOTIDE SEQUENCE</scope>
    <source>
        <strain evidence="2">NS2018</strain>
    </source>
</reference>
<dbReference type="Proteomes" id="UP001168877">
    <property type="component" value="Unassembled WGS sequence"/>
</dbReference>
<keyword evidence="3" id="KW-1185">Reference proteome</keyword>
<feature type="region of interest" description="Disordered" evidence="1">
    <location>
        <begin position="34"/>
        <end position="93"/>
    </location>
</feature>
<evidence type="ECO:0000256" key="1">
    <source>
        <dbReference type="SAM" id="MobiDB-lite"/>
    </source>
</evidence>
<dbReference type="AlphaFoldDB" id="A0AA39SME3"/>
<name>A0AA39SME3_ACESA</name>
<dbReference type="EMBL" id="JAUESC010000004">
    <property type="protein sequence ID" value="KAK0596842.1"/>
    <property type="molecule type" value="Genomic_DNA"/>
</dbReference>
<comment type="caution">
    <text evidence="2">The sequence shown here is derived from an EMBL/GenBank/DDBJ whole genome shotgun (WGS) entry which is preliminary data.</text>
</comment>
<evidence type="ECO:0000313" key="2">
    <source>
        <dbReference type="EMBL" id="KAK0596842.1"/>
    </source>
</evidence>
<accession>A0AA39SME3</accession>
<evidence type="ECO:0000313" key="3">
    <source>
        <dbReference type="Proteomes" id="UP001168877"/>
    </source>
</evidence>
<feature type="compositionally biased region" description="Acidic residues" evidence="1">
    <location>
        <begin position="41"/>
        <end position="51"/>
    </location>
</feature>
<feature type="region of interest" description="Disordered" evidence="1">
    <location>
        <begin position="107"/>
        <end position="126"/>
    </location>
</feature>
<proteinExistence type="predicted"/>
<sequence length="141" mass="15157">MEGENDHDQSCKIMQKEVDVRKLDADDKQQFIERSFKGAEQDDDAVVEEDVGDKAASDKAVAQEDVDGKAAIEEDVEEVGGAEGSSTSGFEDMGMVFGAGLEEGEFRSPKGVIKKDNTKEGKAGLSGKDLLRTTELVSIPD</sequence>
<gene>
    <name evidence="2" type="ORF">LWI29_019560</name>
</gene>
<reference evidence="2" key="2">
    <citation type="submission" date="2023-06" db="EMBL/GenBank/DDBJ databases">
        <authorList>
            <person name="Swenson N.G."/>
            <person name="Wegrzyn J.L."/>
            <person name="Mcevoy S.L."/>
        </authorList>
    </citation>
    <scope>NUCLEOTIDE SEQUENCE</scope>
    <source>
        <strain evidence="2">NS2018</strain>
        <tissue evidence="2">Leaf</tissue>
    </source>
</reference>
<protein>
    <submittedName>
        <fullName evidence="2">Uncharacterized protein</fullName>
    </submittedName>
</protein>
<organism evidence="2 3">
    <name type="scientific">Acer saccharum</name>
    <name type="common">Sugar maple</name>
    <dbReference type="NCBI Taxonomy" id="4024"/>
    <lineage>
        <taxon>Eukaryota</taxon>
        <taxon>Viridiplantae</taxon>
        <taxon>Streptophyta</taxon>
        <taxon>Embryophyta</taxon>
        <taxon>Tracheophyta</taxon>
        <taxon>Spermatophyta</taxon>
        <taxon>Magnoliopsida</taxon>
        <taxon>eudicotyledons</taxon>
        <taxon>Gunneridae</taxon>
        <taxon>Pentapetalae</taxon>
        <taxon>rosids</taxon>
        <taxon>malvids</taxon>
        <taxon>Sapindales</taxon>
        <taxon>Sapindaceae</taxon>
        <taxon>Hippocastanoideae</taxon>
        <taxon>Acereae</taxon>
        <taxon>Acer</taxon>
    </lineage>
</organism>